<sequence length="632" mass="68964">MSSGPRIWIVRCIALAMLLSLGACAMVGVSNVKPHDYVAERRADILGSGRLSDGTVQSLSVVALAADACARAFVDCTDTVARSGGLTDEQRLSTLSELWMSKAMKSDRAKVGTPMDDPTLDAYLQSARYAYAYLFYTARQPSDRAFELRQVQVIGFYNFAVQRAVARFFHALPQLGTEWAQTSMAGWTVLRPQTDLRLAGDARVPTELIPASDLRFNGLRNVYQRDGFGSDFVAVAPPKARTTEVPWRNPGYVSMTGALVFDGNTLGDVLVTKQVQLLAKDPYRDSSITVGGRVVPLGANFTAAYGMWLARSGFASQSIRSLLGREGGIATPRVLLMQPYDLDRLTLVMLHGLASSPEAWINVANEVMGDEYLRRNYQVWEVYYPTNAPVAVNLVQIRKALDATLQHFDPSGRARASQNVVLVGHSMGGVIARLLVSSSGDKLWDVIPVRANLSPEKRARVRKRLAPYLQFTPMPQVSRAVFLASPHRGTPYAQHRIARWIGNLIRLPVNVLKEVASLSDLMKGEGPGAPTPLRIPNSIDNLSDTDPFIVAAANLPISPRVRYHTIVGVYKSTGPLANSSDGVVPYESAHLDGADSELAIPSWHSVQETPAAILELRRILALHAAALRVAKP</sequence>
<dbReference type="SUPFAM" id="SSF53474">
    <property type="entry name" value="alpha/beta-Hydrolases"/>
    <property type="match status" value="1"/>
</dbReference>
<organism evidence="3 4">
    <name type="scientific">Rhodanobacter glycinis</name>
    <dbReference type="NCBI Taxonomy" id="582702"/>
    <lineage>
        <taxon>Bacteria</taxon>
        <taxon>Pseudomonadati</taxon>
        <taxon>Pseudomonadota</taxon>
        <taxon>Gammaproteobacteria</taxon>
        <taxon>Lysobacterales</taxon>
        <taxon>Rhodanobacteraceae</taxon>
        <taxon>Rhodanobacter</taxon>
    </lineage>
</organism>
<evidence type="ECO:0000313" key="4">
    <source>
        <dbReference type="Proteomes" id="UP000319486"/>
    </source>
</evidence>
<keyword evidence="3" id="KW-0378">Hydrolase</keyword>
<dbReference type="EMBL" id="RCZO01000001">
    <property type="protein sequence ID" value="TPG11876.1"/>
    <property type="molecule type" value="Genomic_DNA"/>
</dbReference>
<evidence type="ECO:0000259" key="2">
    <source>
        <dbReference type="Pfam" id="PF12697"/>
    </source>
</evidence>
<dbReference type="InterPro" id="IPR000073">
    <property type="entry name" value="AB_hydrolase_1"/>
</dbReference>
<protein>
    <submittedName>
        <fullName evidence="3">Alpha/beta fold hydrolase</fullName>
    </submittedName>
</protein>
<keyword evidence="4" id="KW-1185">Reference proteome</keyword>
<keyword evidence="1" id="KW-0732">Signal</keyword>
<comment type="caution">
    <text evidence="3">The sequence shown here is derived from an EMBL/GenBank/DDBJ whole genome shotgun (WGS) entry which is preliminary data.</text>
</comment>
<dbReference type="GO" id="GO:0016787">
    <property type="term" value="F:hydrolase activity"/>
    <property type="evidence" value="ECO:0007669"/>
    <property type="project" value="UniProtKB-KW"/>
</dbReference>
<gene>
    <name evidence="3" type="ORF">EAH88_02020</name>
</gene>
<dbReference type="AlphaFoldDB" id="A0A502CJC2"/>
<name>A0A502CJC2_9GAMM</name>
<dbReference type="Gene3D" id="3.40.50.1820">
    <property type="entry name" value="alpha/beta hydrolase"/>
    <property type="match status" value="1"/>
</dbReference>
<accession>A0A502CJC2</accession>
<dbReference type="PROSITE" id="PS51257">
    <property type="entry name" value="PROKAR_LIPOPROTEIN"/>
    <property type="match status" value="1"/>
</dbReference>
<feature type="domain" description="AB hydrolase-1" evidence="2">
    <location>
        <begin position="347"/>
        <end position="529"/>
    </location>
</feature>
<evidence type="ECO:0000313" key="3">
    <source>
        <dbReference type="EMBL" id="TPG11876.1"/>
    </source>
</evidence>
<feature type="signal peptide" evidence="1">
    <location>
        <begin position="1"/>
        <end position="25"/>
    </location>
</feature>
<dbReference type="Pfam" id="PF12697">
    <property type="entry name" value="Abhydrolase_6"/>
    <property type="match status" value="1"/>
</dbReference>
<reference evidence="3 4" key="1">
    <citation type="journal article" date="2019" name="Environ. Microbiol.">
        <title>Species interactions and distinct microbial communities in high Arctic permafrost affected cryosols are associated with the CH4 and CO2 gas fluxes.</title>
        <authorList>
            <person name="Altshuler I."/>
            <person name="Hamel J."/>
            <person name="Turney S."/>
            <person name="Magnuson E."/>
            <person name="Levesque R."/>
            <person name="Greer C."/>
            <person name="Whyte L.G."/>
        </authorList>
    </citation>
    <scope>NUCLEOTIDE SEQUENCE [LARGE SCALE GENOMIC DNA]</scope>
    <source>
        <strain evidence="3 4">S13Y</strain>
    </source>
</reference>
<evidence type="ECO:0000256" key="1">
    <source>
        <dbReference type="SAM" id="SignalP"/>
    </source>
</evidence>
<proteinExistence type="predicted"/>
<dbReference type="Proteomes" id="UP000319486">
    <property type="component" value="Unassembled WGS sequence"/>
</dbReference>
<feature type="chain" id="PRO_5021201702" evidence="1">
    <location>
        <begin position="26"/>
        <end position="632"/>
    </location>
</feature>
<dbReference type="InterPro" id="IPR029058">
    <property type="entry name" value="AB_hydrolase_fold"/>
</dbReference>